<organism evidence="1 2">
    <name type="scientific">Terriglobus albidus</name>
    <dbReference type="NCBI Taxonomy" id="1592106"/>
    <lineage>
        <taxon>Bacteria</taxon>
        <taxon>Pseudomonadati</taxon>
        <taxon>Acidobacteriota</taxon>
        <taxon>Terriglobia</taxon>
        <taxon>Terriglobales</taxon>
        <taxon>Acidobacteriaceae</taxon>
        <taxon>Terriglobus</taxon>
    </lineage>
</organism>
<reference evidence="1 2" key="1">
    <citation type="submission" date="2019-08" db="EMBL/GenBank/DDBJ databases">
        <title>Complete genome sequence of Terriglobus albidus strain ORNL.</title>
        <authorList>
            <person name="Podar M."/>
        </authorList>
    </citation>
    <scope>NUCLEOTIDE SEQUENCE [LARGE SCALE GENOMIC DNA]</scope>
    <source>
        <strain evidence="1 2">ORNL</strain>
    </source>
</reference>
<accession>A0A5B9E6V6</accession>
<dbReference type="OrthoDB" id="123231at2"/>
<name>A0A5B9E6V6_9BACT</name>
<evidence type="ECO:0000313" key="2">
    <source>
        <dbReference type="Proteomes" id="UP000321820"/>
    </source>
</evidence>
<dbReference type="Proteomes" id="UP000321820">
    <property type="component" value="Chromosome"/>
</dbReference>
<gene>
    <name evidence="1" type="ORF">FTW19_08170</name>
</gene>
<dbReference type="KEGG" id="talb:FTW19_08170"/>
<protein>
    <submittedName>
        <fullName evidence="1">Uncharacterized protein</fullName>
    </submittedName>
</protein>
<proteinExistence type="predicted"/>
<dbReference type="EMBL" id="CP042806">
    <property type="protein sequence ID" value="QEE27973.1"/>
    <property type="molecule type" value="Genomic_DNA"/>
</dbReference>
<dbReference type="AlphaFoldDB" id="A0A5B9E6V6"/>
<sequence>MRIVALVMLVHGSAKMPGDLELVTEKFDEDWSFVRSGDAHWLGQEIRARGGHFIRITEMTLRSGLGTTPQEAIAGTLRLALNHISERFNTVQIKHFEVSQYRNLFLARVKIYPYQIQQNETLSVSDETVVH</sequence>
<evidence type="ECO:0000313" key="1">
    <source>
        <dbReference type="EMBL" id="QEE27973.1"/>
    </source>
</evidence>
<keyword evidence="2" id="KW-1185">Reference proteome</keyword>
<dbReference type="RefSeq" id="WP_147647163.1">
    <property type="nucleotide sequence ID" value="NZ_CP042806.1"/>
</dbReference>